<organism evidence="1 2">
    <name type="scientific">Canavalia gladiata</name>
    <name type="common">Sword bean</name>
    <name type="synonym">Dolichos gladiatus</name>
    <dbReference type="NCBI Taxonomy" id="3824"/>
    <lineage>
        <taxon>Eukaryota</taxon>
        <taxon>Viridiplantae</taxon>
        <taxon>Streptophyta</taxon>
        <taxon>Embryophyta</taxon>
        <taxon>Tracheophyta</taxon>
        <taxon>Spermatophyta</taxon>
        <taxon>Magnoliopsida</taxon>
        <taxon>eudicotyledons</taxon>
        <taxon>Gunneridae</taxon>
        <taxon>Pentapetalae</taxon>
        <taxon>rosids</taxon>
        <taxon>fabids</taxon>
        <taxon>Fabales</taxon>
        <taxon>Fabaceae</taxon>
        <taxon>Papilionoideae</taxon>
        <taxon>50 kb inversion clade</taxon>
        <taxon>NPAAA clade</taxon>
        <taxon>indigoferoid/millettioid clade</taxon>
        <taxon>Phaseoleae</taxon>
        <taxon>Canavalia</taxon>
    </lineage>
</organism>
<keyword evidence="2" id="KW-1185">Reference proteome</keyword>
<evidence type="ECO:0000313" key="2">
    <source>
        <dbReference type="Proteomes" id="UP001367508"/>
    </source>
</evidence>
<reference evidence="1 2" key="1">
    <citation type="submission" date="2024-01" db="EMBL/GenBank/DDBJ databases">
        <title>The genomes of 5 underutilized Papilionoideae crops provide insights into root nodulation and disease resistanc.</title>
        <authorList>
            <person name="Jiang F."/>
        </authorList>
    </citation>
    <scope>NUCLEOTIDE SEQUENCE [LARGE SCALE GENOMIC DNA]</scope>
    <source>
        <strain evidence="1">LVBAO_FW01</strain>
        <tissue evidence="1">Leaves</tissue>
    </source>
</reference>
<comment type="caution">
    <text evidence="1">The sequence shown here is derived from an EMBL/GenBank/DDBJ whole genome shotgun (WGS) entry which is preliminary data.</text>
</comment>
<dbReference type="AlphaFoldDB" id="A0AAN9JZ97"/>
<accession>A0AAN9JZ97</accession>
<name>A0AAN9JZ97_CANGL</name>
<proteinExistence type="predicted"/>
<protein>
    <submittedName>
        <fullName evidence="1">Uncharacterized protein</fullName>
    </submittedName>
</protein>
<dbReference type="EMBL" id="JAYMYQ010000010">
    <property type="protein sequence ID" value="KAK7307048.1"/>
    <property type="molecule type" value="Genomic_DNA"/>
</dbReference>
<sequence length="95" mass="10336">MGVWTHGNALGAWTRGPLECSGCMDPGNEMQWVHGPSECSGFGNTQKCVSPSSPHFKEGSLWITSSFQGGKLMGSKSFFQNLGKEKAFLWLHGEN</sequence>
<gene>
    <name evidence="1" type="ORF">VNO77_39763</name>
</gene>
<dbReference type="Proteomes" id="UP001367508">
    <property type="component" value="Unassembled WGS sequence"/>
</dbReference>
<evidence type="ECO:0000313" key="1">
    <source>
        <dbReference type="EMBL" id="KAK7307048.1"/>
    </source>
</evidence>